<dbReference type="Proteomes" id="UP001153712">
    <property type="component" value="Chromosome 7"/>
</dbReference>
<dbReference type="Pfam" id="PF14912">
    <property type="entry name" value="THEG"/>
    <property type="match status" value="3"/>
</dbReference>
<keyword evidence="3" id="KW-1185">Reference proteome</keyword>
<gene>
    <name evidence="2" type="ORF">PHYEVI_LOCUS10180</name>
</gene>
<name>A0A9N9XTN6_PHYSR</name>
<feature type="region of interest" description="Disordered" evidence="1">
    <location>
        <begin position="74"/>
        <end position="96"/>
    </location>
</feature>
<protein>
    <submittedName>
        <fullName evidence="2">Uncharacterized protein</fullName>
    </submittedName>
</protein>
<accession>A0A9N9XTN6</accession>
<dbReference type="EMBL" id="OU900100">
    <property type="protein sequence ID" value="CAG9863906.1"/>
    <property type="molecule type" value="Genomic_DNA"/>
</dbReference>
<evidence type="ECO:0000313" key="2">
    <source>
        <dbReference type="EMBL" id="CAG9863906.1"/>
    </source>
</evidence>
<organism evidence="2 3">
    <name type="scientific">Phyllotreta striolata</name>
    <name type="common">Striped flea beetle</name>
    <name type="synonym">Crioceris striolata</name>
    <dbReference type="NCBI Taxonomy" id="444603"/>
    <lineage>
        <taxon>Eukaryota</taxon>
        <taxon>Metazoa</taxon>
        <taxon>Ecdysozoa</taxon>
        <taxon>Arthropoda</taxon>
        <taxon>Hexapoda</taxon>
        <taxon>Insecta</taxon>
        <taxon>Pterygota</taxon>
        <taxon>Neoptera</taxon>
        <taxon>Endopterygota</taxon>
        <taxon>Coleoptera</taxon>
        <taxon>Polyphaga</taxon>
        <taxon>Cucujiformia</taxon>
        <taxon>Chrysomeloidea</taxon>
        <taxon>Chrysomelidae</taxon>
        <taxon>Galerucinae</taxon>
        <taxon>Alticini</taxon>
        <taxon>Phyllotreta</taxon>
    </lineage>
</organism>
<reference evidence="2" key="1">
    <citation type="submission" date="2022-01" db="EMBL/GenBank/DDBJ databases">
        <authorList>
            <person name="King R."/>
        </authorList>
    </citation>
    <scope>NUCLEOTIDE SEQUENCE</scope>
</reference>
<evidence type="ECO:0000256" key="1">
    <source>
        <dbReference type="SAM" id="MobiDB-lite"/>
    </source>
</evidence>
<dbReference type="SMART" id="SM00705">
    <property type="entry name" value="THEG"/>
    <property type="match status" value="4"/>
</dbReference>
<evidence type="ECO:0000313" key="3">
    <source>
        <dbReference type="Proteomes" id="UP001153712"/>
    </source>
</evidence>
<sequence length="326" mass="39092">MDLVKIGCQPDEYVQYKDPEDYVKMELHTFPLHYPPPPDVNYGIPEKWLKIMAKYKFSWRIIELAKAFARKSRKKYGWKPPPPPEPKRPRRKKEDPEIVFYSDQMSRAPIRTMEINKKMYAKVLDLKHRQKLRRNIRSAWESIYNYYNKKERDKYLRMLRMQKRVKKPPFVFDRTDNLAKPKELIVPPKVKPKTKPLTFKDCRDCRIRNEFRSMPKERKTPPVNKLGIVKRAALKYIISDRTMALTKQFKRFKEILPPLPLGKVQRSALLYNISVRTEALAVPRKRMEGVGLDDEDWNPFAVSKWALRYRPTKRIMELSKPRVYEP</sequence>
<dbReference type="OrthoDB" id="25466at2759"/>
<dbReference type="InterPro" id="IPR006623">
    <property type="entry name" value="THEG"/>
</dbReference>
<dbReference type="AlphaFoldDB" id="A0A9N9XTN6"/>
<proteinExistence type="predicted"/>